<comment type="similarity">
    <text evidence="1">Belongs to the protein kinase superfamily. CAMK Ser/Thr protein kinase family. CaMK subfamily.</text>
</comment>
<dbReference type="InterPro" id="IPR000719">
    <property type="entry name" value="Prot_kinase_dom"/>
</dbReference>
<dbReference type="InterPro" id="IPR036572">
    <property type="entry name" value="Doublecortin_dom_sf"/>
</dbReference>
<dbReference type="InterPro" id="IPR011009">
    <property type="entry name" value="Kinase-like_dom_sf"/>
</dbReference>
<feature type="domain" description="Protein kinase" evidence="9">
    <location>
        <begin position="325"/>
        <end position="582"/>
    </location>
</feature>
<evidence type="ECO:0000256" key="5">
    <source>
        <dbReference type="ARBA" id="ARBA00031092"/>
    </source>
</evidence>
<evidence type="ECO:0000256" key="8">
    <source>
        <dbReference type="PROSITE-ProRule" id="PRU10141"/>
    </source>
</evidence>
<comment type="catalytic activity">
    <reaction evidence="6">
        <text>L-threonyl-[protein] + ATP = O-phospho-L-threonyl-[protein] + ADP + H(+)</text>
        <dbReference type="Rhea" id="RHEA:46608"/>
        <dbReference type="Rhea" id="RHEA-COMP:11060"/>
        <dbReference type="Rhea" id="RHEA-COMP:11605"/>
        <dbReference type="ChEBI" id="CHEBI:15378"/>
        <dbReference type="ChEBI" id="CHEBI:30013"/>
        <dbReference type="ChEBI" id="CHEBI:30616"/>
        <dbReference type="ChEBI" id="CHEBI:61977"/>
        <dbReference type="ChEBI" id="CHEBI:456216"/>
        <dbReference type="EC" id="2.7.11.1"/>
    </reaction>
</comment>
<evidence type="ECO:0000256" key="3">
    <source>
        <dbReference type="ARBA" id="ARBA00022741"/>
    </source>
</evidence>
<gene>
    <name evidence="11" type="ORF">RUM44_012460</name>
</gene>
<keyword evidence="3 8" id="KW-0547">Nucleotide-binding</keyword>
<dbReference type="InterPro" id="IPR003533">
    <property type="entry name" value="Doublecortin_dom"/>
</dbReference>
<dbReference type="PANTHER" id="PTHR24347">
    <property type="entry name" value="SERINE/THREONINE-PROTEIN KINASE"/>
    <property type="match status" value="1"/>
</dbReference>
<evidence type="ECO:0000259" key="10">
    <source>
        <dbReference type="PROSITE" id="PS50309"/>
    </source>
</evidence>
<dbReference type="InterPro" id="IPR017441">
    <property type="entry name" value="Protein_kinase_ATP_BS"/>
</dbReference>
<name>A0ABR1BGA2_POLSC</name>
<evidence type="ECO:0000313" key="11">
    <source>
        <dbReference type="EMBL" id="KAK6640763.1"/>
    </source>
</evidence>
<feature type="domain" description="Doublecortin" evidence="10">
    <location>
        <begin position="58"/>
        <end position="144"/>
    </location>
</feature>
<dbReference type="Proteomes" id="UP001359485">
    <property type="component" value="Unassembled WGS sequence"/>
</dbReference>
<dbReference type="InterPro" id="IPR008271">
    <property type="entry name" value="Ser/Thr_kinase_AS"/>
</dbReference>
<evidence type="ECO:0000256" key="4">
    <source>
        <dbReference type="ARBA" id="ARBA00022840"/>
    </source>
</evidence>
<dbReference type="PROSITE" id="PS00108">
    <property type="entry name" value="PROTEIN_KINASE_ST"/>
    <property type="match status" value="1"/>
</dbReference>
<evidence type="ECO:0000256" key="6">
    <source>
        <dbReference type="ARBA" id="ARBA00047899"/>
    </source>
</evidence>
<accession>A0ABR1BGA2</accession>
<evidence type="ECO:0000256" key="1">
    <source>
        <dbReference type="ARBA" id="ARBA00005354"/>
    </source>
</evidence>
<reference evidence="11 12" key="1">
    <citation type="submission" date="2023-09" db="EMBL/GenBank/DDBJ databases">
        <title>Genomes of two closely related lineages of the louse Polyplax serrata with different host specificities.</title>
        <authorList>
            <person name="Martinu J."/>
            <person name="Tarabai H."/>
            <person name="Stefka J."/>
            <person name="Hypsa V."/>
        </authorList>
    </citation>
    <scope>NUCLEOTIDE SEQUENCE [LARGE SCALE GENOMIC DNA]</scope>
    <source>
        <strain evidence="11">98ZLc_SE</strain>
    </source>
</reference>
<proteinExistence type="inferred from homology"/>
<evidence type="ECO:0000313" key="12">
    <source>
        <dbReference type="Proteomes" id="UP001359485"/>
    </source>
</evidence>
<dbReference type="Pfam" id="PF00069">
    <property type="entry name" value="Pkinase"/>
    <property type="match status" value="1"/>
</dbReference>
<dbReference type="Pfam" id="PF03607">
    <property type="entry name" value="DCX"/>
    <property type="match status" value="2"/>
</dbReference>
<keyword evidence="12" id="KW-1185">Reference proteome</keyword>
<dbReference type="SUPFAM" id="SSF89837">
    <property type="entry name" value="Doublecortin (DC)"/>
    <property type="match status" value="2"/>
</dbReference>
<keyword evidence="4 8" id="KW-0067">ATP-binding</keyword>
<dbReference type="PROSITE" id="PS00107">
    <property type="entry name" value="PROTEIN_KINASE_ATP"/>
    <property type="match status" value="1"/>
</dbReference>
<evidence type="ECO:0000259" key="9">
    <source>
        <dbReference type="PROSITE" id="PS50011"/>
    </source>
</evidence>
<dbReference type="SUPFAM" id="SSF56112">
    <property type="entry name" value="Protein kinase-like (PK-like)"/>
    <property type="match status" value="1"/>
</dbReference>
<evidence type="ECO:0000256" key="7">
    <source>
        <dbReference type="ARBA" id="ARBA00048679"/>
    </source>
</evidence>
<dbReference type="PROSITE" id="PS50309">
    <property type="entry name" value="DC"/>
    <property type="match status" value="2"/>
</dbReference>
<comment type="catalytic activity">
    <reaction evidence="7">
        <text>L-seryl-[protein] + ATP = O-phospho-L-seryl-[protein] + ADP + H(+)</text>
        <dbReference type="Rhea" id="RHEA:17989"/>
        <dbReference type="Rhea" id="RHEA-COMP:9863"/>
        <dbReference type="Rhea" id="RHEA-COMP:11604"/>
        <dbReference type="ChEBI" id="CHEBI:15378"/>
        <dbReference type="ChEBI" id="CHEBI:29999"/>
        <dbReference type="ChEBI" id="CHEBI:30616"/>
        <dbReference type="ChEBI" id="CHEBI:83421"/>
        <dbReference type="ChEBI" id="CHEBI:456216"/>
        <dbReference type="EC" id="2.7.11.1"/>
    </reaction>
</comment>
<dbReference type="Gene3D" id="3.10.20.230">
    <property type="entry name" value="Doublecortin domain"/>
    <property type="match status" value="2"/>
</dbReference>
<dbReference type="PROSITE" id="PS50011">
    <property type="entry name" value="PROTEIN_KINASE_DOM"/>
    <property type="match status" value="1"/>
</dbReference>
<evidence type="ECO:0000256" key="2">
    <source>
        <dbReference type="ARBA" id="ARBA00012513"/>
    </source>
</evidence>
<dbReference type="SMART" id="SM00220">
    <property type="entry name" value="S_TKc"/>
    <property type="match status" value="1"/>
</dbReference>
<feature type="domain" description="Doublecortin" evidence="10">
    <location>
        <begin position="180"/>
        <end position="263"/>
    </location>
</feature>
<dbReference type="EMBL" id="JAWJWF010000001">
    <property type="protein sequence ID" value="KAK6640763.1"/>
    <property type="molecule type" value="Genomic_DNA"/>
</dbReference>
<sequence length="629" mass="71534">MAEECKVIVIHSRSASQASTTSTFSSQCDGDGDASQVLNNVQNRRTSKIFGTPTRKAKRIRFFRNGDRFFKGVVMPVTPERYRSFDSLLSDVTHTLKDHVNLPNGVRAVYTLEGNKVSDIDDLEDGKCYVCSGQGEPFKRIEYLNLSSRKVKPGKPFVDVRLDINSPRTPKTTSDFIRPKVIILIRNGTRPRKVIRLLLNKRNARSFEHALSSITEAVKLDTGAVRKVYNLVGSPIFNLQQFFEFESVFFVYGSERFNQDDLHLDPEEQKAVQAHKKNGSNIKRSALLNEGNRSARKTSMKRALNQSNDQRESEPVVPSKIGLKYKIGKIIGDGNFAVVRQCVDRLYGKEYAVKIIDKSKWKGEYQIIENEVEILRKVNHPNIIKLLDEYDMPSELYLVMELEEGDLFDVIASSKKFPEDESRLMIKHLSSALAYLHNRRIVHRDIKPENLLVRLDENKKVRSVKLGDFGLAQVVTEPLYSVCGTPTYVAPEILSETGYELKVDVWAAGVLLYILLCGYAPFRTTSNDQEELFDKILTGEFEFNSPYWDGISSSSKNLIYNMLQRYPEVRYSAENVLNHPWLMVGGDSDADDIDNSNLDPKKQTSSIKIETSRCYEIDRSRSLNSNCSS</sequence>
<comment type="caution">
    <text evidence="11">The sequence shown here is derived from an EMBL/GenBank/DDBJ whole genome shotgun (WGS) entry which is preliminary data.</text>
</comment>
<feature type="binding site" evidence="8">
    <location>
        <position position="354"/>
    </location>
    <ligand>
        <name>ATP</name>
        <dbReference type="ChEBI" id="CHEBI:30616"/>
    </ligand>
</feature>
<dbReference type="EC" id="2.7.11.1" evidence="2"/>
<dbReference type="Gene3D" id="3.30.200.20">
    <property type="entry name" value="Phosphorylase Kinase, domain 1"/>
    <property type="match status" value="1"/>
</dbReference>
<protein>
    <recommendedName>
        <fullName evidence="2">non-specific serine/threonine protein kinase</fullName>
        <ecNumber evidence="2">2.7.11.1</ecNumber>
    </recommendedName>
    <alternativeName>
        <fullName evidence="5">Doublecortin-like and CAM kinase-like protein</fullName>
    </alternativeName>
</protein>
<dbReference type="Gene3D" id="1.10.510.10">
    <property type="entry name" value="Transferase(Phosphotransferase) domain 1"/>
    <property type="match status" value="1"/>
</dbReference>
<dbReference type="SMART" id="SM00537">
    <property type="entry name" value="DCX"/>
    <property type="match status" value="2"/>
</dbReference>
<organism evidence="11 12">
    <name type="scientific">Polyplax serrata</name>
    <name type="common">Common mouse louse</name>
    <dbReference type="NCBI Taxonomy" id="468196"/>
    <lineage>
        <taxon>Eukaryota</taxon>
        <taxon>Metazoa</taxon>
        <taxon>Ecdysozoa</taxon>
        <taxon>Arthropoda</taxon>
        <taxon>Hexapoda</taxon>
        <taxon>Insecta</taxon>
        <taxon>Pterygota</taxon>
        <taxon>Neoptera</taxon>
        <taxon>Paraneoptera</taxon>
        <taxon>Psocodea</taxon>
        <taxon>Troctomorpha</taxon>
        <taxon>Phthiraptera</taxon>
        <taxon>Anoplura</taxon>
        <taxon>Polyplacidae</taxon>
        <taxon>Polyplax</taxon>
    </lineage>
</organism>